<evidence type="ECO:0000256" key="3">
    <source>
        <dbReference type="SAM" id="SignalP"/>
    </source>
</evidence>
<name>A0A841CTX8_9PSEU</name>
<evidence type="ECO:0000256" key="2">
    <source>
        <dbReference type="SAM" id="Phobius"/>
    </source>
</evidence>
<evidence type="ECO:0000256" key="1">
    <source>
        <dbReference type="SAM" id="MobiDB-lite"/>
    </source>
</evidence>
<proteinExistence type="predicted"/>
<feature type="region of interest" description="Disordered" evidence="1">
    <location>
        <begin position="16"/>
        <end position="94"/>
    </location>
</feature>
<evidence type="ECO:0000313" key="5">
    <source>
        <dbReference type="Proteomes" id="UP000547510"/>
    </source>
</evidence>
<dbReference type="AlphaFoldDB" id="A0A841CTX8"/>
<sequence>MTAGALALVVTLGGHTAWAQDGEPPPATESAVPTETPTGTPEPTPTEAPSETPVEMPVENPTSTPTEAPPETPVETPSATPTETPATTPEPVDRIPADKQAEILREEVDAQAPPRVADLRVTASFDRDVYPVDSDIAIRVTVANVGPVPATDVRLRDMTNLSLKSGQTDLRRVPGPAIGPGEHRTYDLVARQDHFGGHDPHEVYFEVTAVQGAQDWLDTDPTPDDNRARITARVPREFGSVNAVVFDDANGNGRLDDGEGQGGLFFNADGGSVSKRLSGATSPTGAVEFAKVTTGHYRLSISSPGPVSKVPARGTSEFDVVAGQTTTVLVPLVAPVSGVLVPTVEFLNDPFVNAGDQVQVKVTLKNTGSVPLDGVVAVCNRNSGVPGLSGTGPGWAALHPDGPGIALAAGETRSLVVTDVVPQEAFDHGSLYVGCDFGNDGRNSVGYRGSSDFAAVDGRYGSVTGTLLFDDGTGERPLAGRRIVALDQRTGVSAAEATTDDNGAWRIDRVVAGRTKFVVPGEFKPREGAELAADVVARQTTSATFRLVPGPRWDVPAYSPKIEVTASFDKAAYDVRDVVTARFKIVNNGTGGPYPVRFSEDYSATTLLYERGQWGPLSASYPNNGVELWPGQVHEVTVTGTIRPWSTTDTVRLKGSFGFPYPGQPDPSGFDLSAKVLFRTGDADVLVYGDANDNGSFDQGEGLPGIGLYFNGGLPSRSSEGRTDGAGRFRLVDAAAGVHQASVRTDDTGWARPLDYYGKFVVEAEQTTPVELRLVRPLSNTLHATVEFDRESYDKDEQLGVRITLANNGPELLVKMFCAGDLPAPDTGPEWGPFAHDGPGVVLKAGETREFHVVDTIPGYAADEGVVSLSCGFGPSNGDGLPWAHDLARVTGVTTTVDGRVLTGDRYPYEGVPGVKVVLLDYFTERPAAQAVADGSGAFTFPDLKTGRYKPVVVGPWQLAPHKQNLIRAVRGSTYAQDVHVVPGPEVADPWTDPPGDPGAPGDPNAPGGPGQTAVADGAKAKGGELADTGASVISLGLLGGLALVLGFAVVMSSRRHQA</sequence>
<keyword evidence="3" id="KW-0732">Signal</keyword>
<keyword evidence="2" id="KW-0812">Transmembrane</keyword>
<feature type="compositionally biased region" description="Low complexity" evidence="1">
    <location>
        <begin position="47"/>
        <end position="66"/>
    </location>
</feature>
<organism evidence="4 5">
    <name type="scientific">Saccharothrix tamanrassetensis</name>
    <dbReference type="NCBI Taxonomy" id="1051531"/>
    <lineage>
        <taxon>Bacteria</taxon>
        <taxon>Bacillati</taxon>
        <taxon>Actinomycetota</taxon>
        <taxon>Actinomycetes</taxon>
        <taxon>Pseudonocardiales</taxon>
        <taxon>Pseudonocardiaceae</taxon>
        <taxon>Saccharothrix</taxon>
    </lineage>
</organism>
<dbReference type="EMBL" id="JACHJN010000009">
    <property type="protein sequence ID" value="MBB5958886.1"/>
    <property type="molecule type" value="Genomic_DNA"/>
</dbReference>
<evidence type="ECO:0000313" key="4">
    <source>
        <dbReference type="EMBL" id="MBB5958886.1"/>
    </source>
</evidence>
<reference evidence="4 5" key="1">
    <citation type="submission" date="2020-08" db="EMBL/GenBank/DDBJ databases">
        <title>Genomic Encyclopedia of Type Strains, Phase III (KMG-III): the genomes of soil and plant-associated and newly described type strains.</title>
        <authorList>
            <person name="Whitman W."/>
        </authorList>
    </citation>
    <scope>NUCLEOTIDE SEQUENCE [LARGE SCALE GENOMIC DNA]</scope>
    <source>
        <strain evidence="4 5">CECT 8640</strain>
    </source>
</reference>
<keyword evidence="5" id="KW-1185">Reference proteome</keyword>
<evidence type="ECO:0008006" key="6">
    <source>
        <dbReference type="Google" id="ProtNLM"/>
    </source>
</evidence>
<gene>
    <name evidence="4" type="ORF">FHS29_005495</name>
</gene>
<feature type="transmembrane region" description="Helical" evidence="2">
    <location>
        <begin position="1030"/>
        <end position="1051"/>
    </location>
</feature>
<feature type="compositionally biased region" description="Low complexity" evidence="1">
    <location>
        <begin position="73"/>
        <end position="90"/>
    </location>
</feature>
<feature type="signal peptide" evidence="3">
    <location>
        <begin position="1"/>
        <end position="19"/>
    </location>
</feature>
<feature type="chain" id="PRO_5032566207" description="SD-repeat containing protein B domain-containing protein" evidence="3">
    <location>
        <begin position="20"/>
        <end position="1059"/>
    </location>
</feature>
<feature type="region of interest" description="Disordered" evidence="1">
    <location>
        <begin position="984"/>
        <end position="1017"/>
    </location>
</feature>
<dbReference type="Proteomes" id="UP000547510">
    <property type="component" value="Unassembled WGS sequence"/>
</dbReference>
<accession>A0A841CTX8</accession>
<protein>
    <recommendedName>
        <fullName evidence="6">SD-repeat containing protein B domain-containing protein</fullName>
    </recommendedName>
</protein>
<keyword evidence="2" id="KW-0472">Membrane</keyword>
<dbReference type="RefSeq" id="WP_184695262.1">
    <property type="nucleotide sequence ID" value="NZ_JACHJN010000009.1"/>
</dbReference>
<keyword evidence="2" id="KW-1133">Transmembrane helix</keyword>
<comment type="caution">
    <text evidence="4">The sequence shown here is derived from an EMBL/GenBank/DDBJ whole genome shotgun (WGS) entry which is preliminary data.</text>
</comment>